<evidence type="ECO:0000313" key="2">
    <source>
        <dbReference type="Proteomes" id="UP000046392"/>
    </source>
</evidence>
<feature type="transmembrane region" description="Helical" evidence="1">
    <location>
        <begin position="119"/>
        <end position="141"/>
    </location>
</feature>
<evidence type="ECO:0000256" key="1">
    <source>
        <dbReference type="SAM" id="Phobius"/>
    </source>
</evidence>
<name>A0A0N5C4T1_STREA</name>
<reference evidence="3" key="1">
    <citation type="submission" date="2017-02" db="UniProtKB">
        <authorList>
            <consortium name="WormBaseParasite"/>
        </authorList>
    </citation>
    <scope>IDENTIFICATION</scope>
</reference>
<protein>
    <submittedName>
        <fullName evidence="3">Uncharacterized protein</fullName>
    </submittedName>
</protein>
<keyword evidence="1" id="KW-1133">Transmembrane helix</keyword>
<keyword evidence="1" id="KW-0472">Membrane</keyword>
<dbReference type="GO" id="GO:0006506">
    <property type="term" value="P:GPI anchor biosynthetic process"/>
    <property type="evidence" value="ECO:0007669"/>
    <property type="project" value="InterPro"/>
</dbReference>
<sequence length="144" mass="16972">MKEGSAIINCIKFYKKFYTIKLLLIDILLGILITQTPIIDTVSNLTIIFLKKSFTNFDFFLEEMLKGGNSGYKINQEINRLMNSFYRYYVSIFSIQMNGVDKEIIFKYLTYTCYIGSSFFLSVLHDFLIILTMHIQCFYVYSKM</sequence>
<feature type="transmembrane region" description="Helical" evidence="1">
    <location>
        <begin position="20"/>
        <end position="39"/>
    </location>
</feature>
<dbReference type="AlphaFoldDB" id="A0A0N5C4T1"/>
<evidence type="ECO:0000313" key="3">
    <source>
        <dbReference type="WBParaSite" id="SPAL_0001296200.1"/>
    </source>
</evidence>
<accession>A0A0N5C4T1</accession>
<dbReference type="PANTHER" id="PTHR21329">
    <property type="entry name" value="PHOSPHATIDYLINOSITOL N-ACETYLGLUCOSAMINYLTRANSFERASE SUBUNIT Q-RELATED"/>
    <property type="match status" value="1"/>
</dbReference>
<dbReference type="Proteomes" id="UP000046392">
    <property type="component" value="Unplaced"/>
</dbReference>
<organism evidence="2 3">
    <name type="scientific">Strongyloides papillosus</name>
    <name type="common">Intestinal threadworm</name>
    <dbReference type="NCBI Taxonomy" id="174720"/>
    <lineage>
        <taxon>Eukaryota</taxon>
        <taxon>Metazoa</taxon>
        <taxon>Ecdysozoa</taxon>
        <taxon>Nematoda</taxon>
        <taxon>Chromadorea</taxon>
        <taxon>Rhabditida</taxon>
        <taxon>Tylenchina</taxon>
        <taxon>Panagrolaimomorpha</taxon>
        <taxon>Strongyloidoidea</taxon>
        <taxon>Strongyloididae</taxon>
        <taxon>Strongyloides</taxon>
    </lineage>
</organism>
<dbReference type="PANTHER" id="PTHR21329:SF3">
    <property type="entry name" value="PHOSPHATIDYLINOSITOL N-ACETYLGLUCOSAMINYLTRANSFERASE SUBUNIT Q"/>
    <property type="match status" value="1"/>
</dbReference>
<dbReference type="GO" id="GO:0016020">
    <property type="term" value="C:membrane"/>
    <property type="evidence" value="ECO:0007669"/>
    <property type="project" value="InterPro"/>
</dbReference>
<dbReference type="Pfam" id="PF05024">
    <property type="entry name" value="Gpi1"/>
    <property type="match status" value="1"/>
</dbReference>
<dbReference type="GO" id="GO:0005783">
    <property type="term" value="C:endoplasmic reticulum"/>
    <property type="evidence" value="ECO:0007669"/>
    <property type="project" value="TreeGrafter"/>
</dbReference>
<keyword evidence="1" id="KW-0812">Transmembrane</keyword>
<dbReference type="InterPro" id="IPR007720">
    <property type="entry name" value="PigQ/GPI1"/>
</dbReference>
<keyword evidence="2" id="KW-1185">Reference proteome</keyword>
<dbReference type="WBParaSite" id="SPAL_0001296200.1">
    <property type="protein sequence ID" value="SPAL_0001296200.1"/>
    <property type="gene ID" value="SPAL_0001296200"/>
</dbReference>
<proteinExistence type="predicted"/>